<dbReference type="RefSeq" id="WP_090973405.1">
    <property type="nucleotide sequence ID" value="NZ_FOLL01000007.1"/>
</dbReference>
<organism evidence="6 7">
    <name type="scientific">Parapedobacter composti</name>
    <dbReference type="NCBI Taxonomy" id="623281"/>
    <lineage>
        <taxon>Bacteria</taxon>
        <taxon>Pseudomonadati</taxon>
        <taxon>Bacteroidota</taxon>
        <taxon>Sphingobacteriia</taxon>
        <taxon>Sphingobacteriales</taxon>
        <taxon>Sphingobacteriaceae</taxon>
        <taxon>Parapedobacter</taxon>
    </lineage>
</organism>
<dbReference type="EMBL" id="FOLL01000007">
    <property type="protein sequence ID" value="SFC28256.1"/>
    <property type="molecule type" value="Genomic_DNA"/>
</dbReference>
<name>A0A1I1HWJ8_9SPHI</name>
<evidence type="ECO:0000256" key="3">
    <source>
        <dbReference type="ARBA" id="ARBA00023295"/>
    </source>
</evidence>
<sequence length="473" mass="52699">MRLLAILWIAAAAACSNAQQRDSDGYVPWQSIDEPLAELERVRALIKAPEFPDREFPVTDYGAVGDGQTLNTEAFKAAVEACHEAGGGRVVVPLGTFITGAIYLKSNVNLHLADSATVRFSRDTTQYPLVFTRWEGMELINYSAFIYAYGEENIAITGNGTLDGNADNDHWWWWNGAERFGGRKHIGYQKAARDSLHVLNDLQTDPETRVFGDGYYLRPNFIQPYKCKNIRIADVKVINSPMWNINPVLCENVIVERVKVISHGPNNDGCNPESSKNVLISHCYFDTGDDCIAIKSGRDGDGRRIGVPAENIIIEHCYMKDGHGGVVLGSEVSGGVRNVFALNNTMDSPQLDRVLRLKTSSSRGGTLENVFMKDTKVGTYKEAAVRFNMFYEKPGDFMPTIRNVWVEDLEVERGGKYGILVNAYAESPVQDFRMVNATMHGVKTPIKANNVRNMVLENVTIEEKSLAKPEEFK</sequence>
<dbReference type="InterPro" id="IPR012334">
    <property type="entry name" value="Pectin_lyas_fold"/>
</dbReference>
<dbReference type="Gene3D" id="2.160.20.10">
    <property type="entry name" value="Single-stranded right-handed beta-helix, Pectin lyase-like"/>
    <property type="match status" value="1"/>
</dbReference>
<protein>
    <submittedName>
        <fullName evidence="6">Pectate lyase superfamily protein</fullName>
    </submittedName>
</protein>
<evidence type="ECO:0000313" key="7">
    <source>
        <dbReference type="Proteomes" id="UP000199577"/>
    </source>
</evidence>
<keyword evidence="2 4" id="KW-0378">Hydrolase</keyword>
<reference evidence="6 7" key="1">
    <citation type="submission" date="2016-10" db="EMBL/GenBank/DDBJ databases">
        <authorList>
            <person name="de Groot N.N."/>
        </authorList>
    </citation>
    <scope>NUCLEOTIDE SEQUENCE [LARGE SCALE GENOMIC DNA]</scope>
    <source>
        <strain evidence="6 7">DSM 22900</strain>
    </source>
</reference>
<dbReference type="PROSITE" id="PS51257">
    <property type="entry name" value="PROKAR_LIPOPROTEIN"/>
    <property type="match status" value="1"/>
</dbReference>
<keyword evidence="3 4" id="KW-0326">Glycosidase</keyword>
<dbReference type="STRING" id="623281.SAMN05421747_107155"/>
<accession>A0A1I1HWJ8</accession>
<dbReference type="AlphaFoldDB" id="A0A1I1HWJ8"/>
<evidence type="ECO:0000256" key="4">
    <source>
        <dbReference type="RuleBase" id="RU361169"/>
    </source>
</evidence>
<evidence type="ECO:0000256" key="1">
    <source>
        <dbReference type="ARBA" id="ARBA00008834"/>
    </source>
</evidence>
<dbReference type="InterPro" id="IPR011050">
    <property type="entry name" value="Pectin_lyase_fold/virulence"/>
</dbReference>
<dbReference type="PANTHER" id="PTHR31339:SF9">
    <property type="entry name" value="PLASMIN AND FIBRONECTIN-BINDING PROTEIN A"/>
    <property type="match status" value="1"/>
</dbReference>
<feature type="signal peptide" evidence="5">
    <location>
        <begin position="1"/>
        <end position="18"/>
    </location>
</feature>
<feature type="chain" id="PRO_5011446731" evidence="5">
    <location>
        <begin position="19"/>
        <end position="473"/>
    </location>
</feature>
<dbReference type="GO" id="GO:0005975">
    <property type="term" value="P:carbohydrate metabolic process"/>
    <property type="evidence" value="ECO:0007669"/>
    <property type="project" value="InterPro"/>
</dbReference>
<dbReference type="GO" id="GO:0016829">
    <property type="term" value="F:lyase activity"/>
    <property type="evidence" value="ECO:0007669"/>
    <property type="project" value="UniProtKB-KW"/>
</dbReference>
<evidence type="ECO:0000313" key="6">
    <source>
        <dbReference type="EMBL" id="SFC28256.1"/>
    </source>
</evidence>
<dbReference type="InterPro" id="IPR051801">
    <property type="entry name" value="GH28_Enzymes"/>
</dbReference>
<dbReference type="Pfam" id="PF00295">
    <property type="entry name" value="Glyco_hydro_28"/>
    <property type="match status" value="1"/>
</dbReference>
<proteinExistence type="inferred from homology"/>
<dbReference type="InterPro" id="IPR000743">
    <property type="entry name" value="Glyco_hydro_28"/>
</dbReference>
<keyword evidence="5" id="KW-0732">Signal</keyword>
<dbReference type="PANTHER" id="PTHR31339">
    <property type="entry name" value="PECTIN LYASE-RELATED"/>
    <property type="match status" value="1"/>
</dbReference>
<dbReference type="PROSITE" id="PS00502">
    <property type="entry name" value="POLYGALACTURONASE"/>
    <property type="match status" value="1"/>
</dbReference>
<dbReference type="SMART" id="SM00710">
    <property type="entry name" value="PbH1"/>
    <property type="match status" value="3"/>
</dbReference>
<keyword evidence="6" id="KW-0456">Lyase</keyword>
<evidence type="ECO:0000256" key="2">
    <source>
        <dbReference type="ARBA" id="ARBA00022801"/>
    </source>
</evidence>
<dbReference type="GO" id="GO:0004650">
    <property type="term" value="F:polygalacturonase activity"/>
    <property type="evidence" value="ECO:0007669"/>
    <property type="project" value="InterPro"/>
</dbReference>
<gene>
    <name evidence="6" type="ORF">SAMN05421747_107155</name>
</gene>
<dbReference type="OrthoDB" id="9795222at2"/>
<dbReference type="InterPro" id="IPR006626">
    <property type="entry name" value="PbH1"/>
</dbReference>
<keyword evidence="7" id="KW-1185">Reference proteome</keyword>
<dbReference type="Proteomes" id="UP000199577">
    <property type="component" value="Unassembled WGS sequence"/>
</dbReference>
<evidence type="ECO:0000256" key="5">
    <source>
        <dbReference type="SAM" id="SignalP"/>
    </source>
</evidence>
<dbReference type="SUPFAM" id="SSF51126">
    <property type="entry name" value="Pectin lyase-like"/>
    <property type="match status" value="1"/>
</dbReference>
<comment type="similarity">
    <text evidence="1 4">Belongs to the glycosyl hydrolase 28 family.</text>
</comment>